<evidence type="ECO:0000256" key="2">
    <source>
        <dbReference type="ARBA" id="ARBA00006462"/>
    </source>
</evidence>
<sequence>DEVLLIFKTGASTIWRRMPLHITTTLSSTHFPNFVIYSDLAEDLSPSIHVIDALENVTSIIKDHDPDAYASYLEQQSPDHLNTYREHGRLPGDEPPDAKAGNTPGWLLDKYKFLPMLRHAAKEYPEMKWYIYIEDDTYLFLPTLLTWLSTQSHNSTPKYFGAYSGEGNDTFAQGGSGLVFSQSLMKTVFGGEKAANLEEYGNYTSKSCCGDVALGKVLRDYDIYVNEGDYGPVSFRPEPPWRTGFSELLWCSPIFTFHHLHQRDIAVLAGFEEEKKKENASRPLLFRDIFTRLIQPHISATPRNGWDN</sequence>
<feature type="non-terminal residue" evidence="8">
    <location>
        <position position="308"/>
    </location>
</feature>
<dbReference type="Proteomes" id="UP000054321">
    <property type="component" value="Unassembled WGS sequence"/>
</dbReference>
<accession>A0A0C3CAH0</accession>
<evidence type="ECO:0000256" key="4">
    <source>
        <dbReference type="ARBA" id="ARBA00022968"/>
    </source>
</evidence>
<gene>
    <name evidence="8" type="ORF">OIDMADRAFT_77305</name>
</gene>
<evidence type="ECO:0000256" key="1">
    <source>
        <dbReference type="ARBA" id="ARBA00004606"/>
    </source>
</evidence>
<dbReference type="HOGENOM" id="CLU_022549_3_0_1"/>
<feature type="compositionally biased region" description="Basic and acidic residues" evidence="7">
    <location>
        <begin position="82"/>
        <end position="92"/>
    </location>
</feature>
<keyword evidence="9" id="KW-1185">Reference proteome</keyword>
<dbReference type="PANTHER" id="PTHR23033">
    <property type="entry name" value="BETA1,3-GALACTOSYLTRANSFERASE"/>
    <property type="match status" value="1"/>
</dbReference>
<keyword evidence="5" id="KW-1133">Transmembrane helix</keyword>
<protein>
    <recommendedName>
        <fullName evidence="10">Glycosyltransferase family 31 protein</fullName>
    </recommendedName>
</protein>
<reference evidence="9" key="2">
    <citation type="submission" date="2015-01" db="EMBL/GenBank/DDBJ databases">
        <title>Evolutionary Origins and Diversification of the Mycorrhizal Mutualists.</title>
        <authorList>
            <consortium name="DOE Joint Genome Institute"/>
            <consortium name="Mycorrhizal Genomics Consortium"/>
            <person name="Kohler A."/>
            <person name="Kuo A."/>
            <person name="Nagy L.G."/>
            <person name="Floudas D."/>
            <person name="Copeland A."/>
            <person name="Barry K.W."/>
            <person name="Cichocki N."/>
            <person name="Veneault-Fourrey C."/>
            <person name="LaButti K."/>
            <person name="Lindquist E.A."/>
            <person name="Lipzen A."/>
            <person name="Lundell T."/>
            <person name="Morin E."/>
            <person name="Murat C."/>
            <person name="Riley R."/>
            <person name="Ohm R."/>
            <person name="Sun H."/>
            <person name="Tunlid A."/>
            <person name="Henrissat B."/>
            <person name="Grigoriev I.V."/>
            <person name="Hibbett D.S."/>
            <person name="Martin F."/>
        </authorList>
    </citation>
    <scope>NUCLEOTIDE SEQUENCE [LARGE SCALE GENOMIC DNA]</scope>
    <source>
        <strain evidence="9">Zn</strain>
    </source>
</reference>
<keyword evidence="3" id="KW-0812">Transmembrane</keyword>
<keyword evidence="4" id="KW-0735">Signal-anchor</keyword>
<dbReference type="AlphaFoldDB" id="A0A0C3CAH0"/>
<evidence type="ECO:0000256" key="3">
    <source>
        <dbReference type="ARBA" id="ARBA00022692"/>
    </source>
</evidence>
<keyword evidence="6" id="KW-0472">Membrane</keyword>
<evidence type="ECO:0000256" key="6">
    <source>
        <dbReference type="ARBA" id="ARBA00023136"/>
    </source>
</evidence>
<evidence type="ECO:0000256" key="7">
    <source>
        <dbReference type="SAM" id="MobiDB-lite"/>
    </source>
</evidence>
<dbReference type="InterPro" id="IPR026050">
    <property type="entry name" value="C1GALT1/C1GALT1_chp1"/>
</dbReference>
<evidence type="ECO:0000256" key="5">
    <source>
        <dbReference type="ARBA" id="ARBA00022989"/>
    </source>
</evidence>
<proteinExistence type="inferred from homology"/>
<feature type="region of interest" description="Disordered" evidence="7">
    <location>
        <begin position="82"/>
        <end position="101"/>
    </location>
</feature>
<evidence type="ECO:0000313" key="9">
    <source>
        <dbReference type="Proteomes" id="UP000054321"/>
    </source>
</evidence>
<dbReference type="EMBL" id="KN832885">
    <property type="protein sequence ID" value="KIM95933.1"/>
    <property type="molecule type" value="Genomic_DNA"/>
</dbReference>
<dbReference type="PANTHER" id="PTHR23033:SF47">
    <property type="entry name" value="APPLE DOMAIN-CONTAINING PROTEIN-RELATED"/>
    <property type="match status" value="1"/>
</dbReference>
<evidence type="ECO:0008006" key="10">
    <source>
        <dbReference type="Google" id="ProtNLM"/>
    </source>
</evidence>
<dbReference type="Gene3D" id="3.90.550.50">
    <property type="match status" value="1"/>
</dbReference>
<evidence type="ECO:0000313" key="8">
    <source>
        <dbReference type="EMBL" id="KIM95933.1"/>
    </source>
</evidence>
<dbReference type="InParanoid" id="A0A0C3CAH0"/>
<feature type="non-terminal residue" evidence="8">
    <location>
        <position position="1"/>
    </location>
</feature>
<reference evidence="8 9" key="1">
    <citation type="submission" date="2014-04" db="EMBL/GenBank/DDBJ databases">
        <authorList>
            <consortium name="DOE Joint Genome Institute"/>
            <person name="Kuo A."/>
            <person name="Martino E."/>
            <person name="Perotto S."/>
            <person name="Kohler A."/>
            <person name="Nagy L.G."/>
            <person name="Floudas D."/>
            <person name="Copeland A."/>
            <person name="Barry K.W."/>
            <person name="Cichocki N."/>
            <person name="Veneault-Fourrey C."/>
            <person name="LaButti K."/>
            <person name="Lindquist E.A."/>
            <person name="Lipzen A."/>
            <person name="Lundell T."/>
            <person name="Morin E."/>
            <person name="Murat C."/>
            <person name="Sun H."/>
            <person name="Tunlid A."/>
            <person name="Henrissat B."/>
            <person name="Grigoriev I.V."/>
            <person name="Hibbett D.S."/>
            <person name="Martin F."/>
            <person name="Nordberg H.P."/>
            <person name="Cantor M.N."/>
            <person name="Hua S.X."/>
        </authorList>
    </citation>
    <scope>NUCLEOTIDE SEQUENCE [LARGE SCALE GENOMIC DNA]</scope>
    <source>
        <strain evidence="8 9">Zn</strain>
    </source>
</reference>
<dbReference type="OrthoDB" id="414175at2759"/>
<organism evidence="8 9">
    <name type="scientific">Oidiodendron maius (strain Zn)</name>
    <dbReference type="NCBI Taxonomy" id="913774"/>
    <lineage>
        <taxon>Eukaryota</taxon>
        <taxon>Fungi</taxon>
        <taxon>Dikarya</taxon>
        <taxon>Ascomycota</taxon>
        <taxon>Pezizomycotina</taxon>
        <taxon>Leotiomycetes</taxon>
        <taxon>Leotiomycetes incertae sedis</taxon>
        <taxon>Myxotrichaceae</taxon>
        <taxon>Oidiodendron</taxon>
    </lineage>
</organism>
<comment type="similarity">
    <text evidence="2">Belongs to the glycosyltransferase 31 family. Beta3-Gal-T subfamily.</text>
</comment>
<comment type="subcellular location">
    <subcellularLocation>
        <location evidence="1">Membrane</location>
        <topology evidence="1">Single-pass type II membrane protein</topology>
    </subcellularLocation>
</comment>
<name>A0A0C3CAH0_OIDMZ</name>
<dbReference type="GO" id="GO:0016020">
    <property type="term" value="C:membrane"/>
    <property type="evidence" value="ECO:0007669"/>
    <property type="project" value="UniProtKB-SubCell"/>
</dbReference>